<gene>
    <name evidence="1" type="ORF">CCAP1982_LOCUS22973</name>
</gene>
<sequence>MNRKRERQQAARAHNKGYALCKYLLAARHQLANPRLSTCVVRIKFHPHQRAQMPNPALNVLVPSNLKPTYIPLVVNVTTATDFAPNSDSSDSSICCSTFPSSFFVGGLRAYSNEFNRAVHRCTIHNLQFAVHW</sequence>
<name>A0A811VHU7_CERCA</name>
<comment type="caution">
    <text evidence="1">The sequence shown here is derived from an EMBL/GenBank/DDBJ whole genome shotgun (WGS) entry which is preliminary data.</text>
</comment>
<proteinExistence type="predicted"/>
<dbReference type="Proteomes" id="UP000606786">
    <property type="component" value="Unassembled WGS sequence"/>
</dbReference>
<dbReference type="AlphaFoldDB" id="A0A811VHU7"/>
<keyword evidence="2" id="KW-1185">Reference proteome</keyword>
<accession>A0A811VHU7</accession>
<protein>
    <submittedName>
        <fullName evidence="1">(Mediterranean fruit fly) hypothetical protein</fullName>
    </submittedName>
</protein>
<organism evidence="1 2">
    <name type="scientific">Ceratitis capitata</name>
    <name type="common">Mediterranean fruit fly</name>
    <name type="synonym">Tephritis capitata</name>
    <dbReference type="NCBI Taxonomy" id="7213"/>
    <lineage>
        <taxon>Eukaryota</taxon>
        <taxon>Metazoa</taxon>
        <taxon>Ecdysozoa</taxon>
        <taxon>Arthropoda</taxon>
        <taxon>Hexapoda</taxon>
        <taxon>Insecta</taxon>
        <taxon>Pterygota</taxon>
        <taxon>Neoptera</taxon>
        <taxon>Endopterygota</taxon>
        <taxon>Diptera</taxon>
        <taxon>Brachycera</taxon>
        <taxon>Muscomorpha</taxon>
        <taxon>Tephritoidea</taxon>
        <taxon>Tephritidae</taxon>
        <taxon>Ceratitis</taxon>
        <taxon>Ceratitis</taxon>
    </lineage>
</organism>
<reference evidence="1" key="1">
    <citation type="submission" date="2020-11" db="EMBL/GenBank/DDBJ databases">
        <authorList>
            <person name="Whitehead M."/>
        </authorList>
    </citation>
    <scope>NUCLEOTIDE SEQUENCE</scope>
    <source>
        <strain evidence="1">EGII</strain>
    </source>
</reference>
<dbReference type="EMBL" id="CAJHJT010000056">
    <property type="protein sequence ID" value="CAD7015016.1"/>
    <property type="molecule type" value="Genomic_DNA"/>
</dbReference>
<evidence type="ECO:0000313" key="2">
    <source>
        <dbReference type="Proteomes" id="UP000606786"/>
    </source>
</evidence>
<evidence type="ECO:0000313" key="1">
    <source>
        <dbReference type="EMBL" id="CAD7015016.1"/>
    </source>
</evidence>